<feature type="transmembrane region" description="Helical" evidence="1">
    <location>
        <begin position="9"/>
        <end position="28"/>
    </location>
</feature>
<reference evidence="2 3" key="1">
    <citation type="submission" date="2020-04" db="EMBL/GenBank/DDBJ databases">
        <title>Paeniglutamicibacter sp. ANT13_2, a novel actinomycete isolated from sediment in Antarctica.</title>
        <authorList>
            <person name="Sakdapetsiri C."/>
            <person name="Pinyakong O."/>
        </authorList>
    </citation>
    <scope>NUCLEOTIDE SEQUENCE [LARGE SCALE GENOMIC DNA]</scope>
    <source>
        <strain evidence="2 3">ANT13_2</strain>
    </source>
</reference>
<keyword evidence="1" id="KW-0472">Membrane</keyword>
<accession>A0ABX1G900</accession>
<keyword evidence="1" id="KW-1133">Transmembrane helix</keyword>
<keyword evidence="3" id="KW-1185">Reference proteome</keyword>
<feature type="transmembrane region" description="Helical" evidence="1">
    <location>
        <begin position="34"/>
        <end position="53"/>
    </location>
</feature>
<dbReference type="EMBL" id="JAAWVT010000014">
    <property type="protein sequence ID" value="NKG22732.1"/>
    <property type="molecule type" value="Genomic_DNA"/>
</dbReference>
<organism evidence="2 3">
    <name type="scientific">Paeniglutamicibacter terrestris</name>
    <dbReference type="NCBI Taxonomy" id="2723403"/>
    <lineage>
        <taxon>Bacteria</taxon>
        <taxon>Bacillati</taxon>
        <taxon>Actinomycetota</taxon>
        <taxon>Actinomycetes</taxon>
        <taxon>Micrococcales</taxon>
        <taxon>Micrococcaceae</taxon>
        <taxon>Paeniglutamicibacter</taxon>
    </lineage>
</organism>
<sequence length="135" mass="15007">MSQIKVWMAIWKFTAVATVIVVLLAATIAFYSLNAAVCFIALGILLGWSSLIARQRLAMNDTRTIMRQELRAIKMAPQTVSTKGVDDAAKRLELAISNLAREQSPLARELHLKTVEEIRFLQAQISAVLQSSSRH</sequence>
<comment type="caution">
    <text evidence="2">The sequence shown here is derived from an EMBL/GenBank/DDBJ whole genome shotgun (WGS) entry which is preliminary data.</text>
</comment>
<name>A0ABX1G900_9MICC</name>
<evidence type="ECO:0000313" key="2">
    <source>
        <dbReference type="EMBL" id="NKG22732.1"/>
    </source>
</evidence>
<evidence type="ECO:0000313" key="3">
    <source>
        <dbReference type="Proteomes" id="UP000746595"/>
    </source>
</evidence>
<evidence type="ECO:0000256" key="1">
    <source>
        <dbReference type="SAM" id="Phobius"/>
    </source>
</evidence>
<dbReference type="Proteomes" id="UP000746595">
    <property type="component" value="Unassembled WGS sequence"/>
</dbReference>
<gene>
    <name evidence="2" type="ORF">HED64_18725</name>
</gene>
<protein>
    <submittedName>
        <fullName evidence="2">Uncharacterized protein</fullName>
    </submittedName>
</protein>
<keyword evidence="1" id="KW-0812">Transmembrane</keyword>
<proteinExistence type="predicted"/>
<dbReference type="RefSeq" id="WP_168153472.1">
    <property type="nucleotide sequence ID" value="NZ_JAAWVT010000014.1"/>
</dbReference>